<feature type="transmembrane region" description="Helical" evidence="1">
    <location>
        <begin position="33"/>
        <end position="54"/>
    </location>
</feature>
<gene>
    <name evidence="2" type="ORF">RCIX842</name>
</gene>
<evidence type="ECO:0000313" key="2">
    <source>
        <dbReference type="EMBL" id="CAJ36206.1"/>
    </source>
</evidence>
<keyword evidence="1" id="KW-0472">Membrane</keyword>
<protein>
    <submittedName>
        <fullName evidence="2">Uncharacterized protein</fullName>
    </submittedName>
</protein>
<dbReference type="EMBL" id="AM114193">
    <property type="protein sequence ID" value="CAJ36206.1"/>
    <property type="molecule type" value="Genomic_DNA"/>
</dbReference>
<proteinExistence type="predicted"/>
<evidence type="ECO:0000256" key="1">
    <source>
        <dbReference type="SAM" id="Phobius"/>
    </source>
</evidence>
<keyword evidence="1" id="KW-1133">Transmembrane helix</keyword>
<evidence type="ECO:0000313" key="3">
    <source>
        <dbReference type="Proteomes" id="UP000000663"/>
    </source>
</evidence>
<organism evidence="2 3">
    <name type="scientific">Methanocella arvoryzae (strain DSM 22066 / NBRC 105507 / MRE50)</name>
    <dbReference type="NCBI Taxonomy" id="351160"/>
    <lineage>
        <taxon>Archaea</taxon>
        <taxon>Methanobacteriati</taxon>
        <taxon>Methanobacteriota</taxon>
        <taxon>Stenosarchaea group</taxon>
        <taxon>Methanomicrobia</taxon>
        <taxon>Methanocellales</taxon>
        <taxon>Methanocellaceae</taxon>
        <taxon>Methanocella</taxon>
    </lineage>
</organism>
<keyword evidence="1" id="KW-0812">Transmembrane</keyword>
<feature type="transmembrane region" description="Helical" evidence="1">
    <location>
        <begin position="66"/>
        <end position="87"/>
    </location>
</feature>
<reference evidence="2 3" key="1">
    <citation type="journal article" date="2006" name="Science">
        <title>Genome of rice cluster I archaea -- the key methane producers in the rice rhizosphere.</title>
        <authorList>
            <person name="Erkel C."/>
            <person name="Kube M."/>
            <person name="Reinhardt R."/>
            <person name="Liesack W."/>
        </authorList>
    </citation>
    <scope>NUCLEOTIDE SEQUENCE [LARGE SCALE GENOMIC DNA]</scope>
    <source>
        <strain evidence="3">DSM 22066 / NBRC 105507 / MRE50</strain>
    </source>
</reference>
<dbReference type="KEGG" id="rci:RCIX842"/>
<sequence length="164" mass="19062">MGMRERTFVGKVLFRRESLVLDVLHRYRSSRMLLFMAAIIIAGCVLVIAFSQIALLLPGDMQQSGFYMLVVSGLAGLFIISALVAILGERRTTVITDAGILYGDMFQRWPEIRCCEMRKTRRGLIVWIRTRKRIRMYFRGRDSEIVEKLFRSFCRKDAFDYECA</sequence>
<keyword evidence="3" id="KW-1185">Reference proteome</keyword>
<name>Q0W5Y7_METAR</name>
<dbReference type="Proteomes" id="UP000000663">
    <property type="component" value="Chromosome"/>
</dbReference>
<dbReference type="AlphaFoldDB" id="Q0W5Y7"/>
<dbReference type="STRING" id="351160.RCIX842"/>
<accession>Q0W5Y7</accession>